<dbReference type="SUPFAM" id="SSF103473">
    <property type="entry name" value="MFS general substrate transporter"/>
    <property type="match status" value="2"/>
</dbReference>
<keyword evidence="9" id="KW-1185">Reference proteome</keyword>
<evidence type="ECO:0000256" key="4">
    <source>
        <dbReference type="ARBA" id="ARBA00023136"/>
    </source>
</evidence>
<protein>
    <submittedName>
        <fullName evidence="8">MFS transporter</fullName>
    </submittedName>
</protein>
<feature type="transmembrane region" description="Helical" evidence="6">
    <location>
        <begin position="87"/>
        <end position="107"/>
    </location>
</feature>
<dbReference type="PANTHER" id="PTHR42718:SF49">
    <property type="entry name" value="EXPORT PROTEIN"/>
    <property type="match status" value="1"/>
</dbReference>
<evidence type="ECO:0000256" key="6">
    <source>
        <dbReference type="SAM" id="Phobius"/>
    </source>
</evidence>
<comment type="subcellular location">
    <subcellularLocation>
        <location evidence="1">Cell membrane</location>
        <topology evidence="1">Multi-pass membrane protein</topology>
    </subcellularLocation>
</comment>
<dbReference type="InterPro" id="IPR036259">
    <property type="entry name" value="MFS_trans_sf"/>
</dbReference>
<feature type="transmembrane region" description="Helical" evidence="6">
    <location>
        <begin position="488"/>
        <end position="506"/>
    </location>
</feature>
<dbReference type="Gene3D" id="1.20.1250.20">
    <property type="entry name" value="MFS general substrate transporter like domains"/>
    <property type="match status" value="1"/>
</dbReference>
<dbReference type="GO" id="GO:0046677">
    <property type="term" value="P:response to antibiotic"/>
    <property type="evidence" value="ECO:0007669"/>
    <property type="project" value="UniProtKB-KW"/>
</dbReference>
<dbReference type="EMBL" id="PYBW01000105">
    <property type="protein sequence ID" value="PYC72371.1"/>
    <property type="molecule type" value="Genomic_DNA"/>
</dbReference>
<proteinExistence type="predicted"/>
<dbReference type="OrthoDB" id="7375466at2"/>
<reference evidence="8 9" key="1">
    <citation type="submission" date="2018-03" db="EMBL/GenBank/DDBJ databases">
        <title>Bioinformatic expansion and discovery of thiopeptide antibiotics.</title>
        <authorList>
            <person name="Schwalen C.J."/>
            <person name="Hudson G.A."/>
            <person name="Mitchell D.A."/>
        </authorList>
    </citation>
    <scope>NUCLEOTIDE SEQUENCE [LARGE SCALE GENOMIC DNA]</scope>
    <source>
        <strain evidence="8 9">ATCC 21389</strain>
    </source>
</reference>
<evidence type="ECO:0000256" key="1">
    <source>
        <dbReference type="ARBA" id="ARBA00004651"/>
    </source>
</evidence>
<keyword evidence="5" id="KW-0046">Antibiotic resistance</keyword>
<comment type="caution">
    <text evidence="8">The sequence shown here is derived from an EMBL/GenBank/DDBJ whole genome shotgun (WGS) entry which is preliminary data.</text>
</comment>
<accession>A0A2V4NAB7</accession>
<dbReference type="GO" id="GO:0022857">
    <property type="term" value="F:transmembrane transporter activity"/>
    <property type="evidence" value="ECO:0007669"/>
    <property type="project" value="InterPro"/>
</dbReference>
<dbReference type="GO" id="GO:0005886">
    <property type="term" value="C:plasma membrane"/>
    <property type="evidence" value="ECO:0007669"/>
    <property type="project" value="UniProtKB-SubCell"/>
</dbReference>
<feature type="transmembrane region" description="Helical" evidence="6">
    <location>
        <begin position="113"/>
        <end position="131"/>
    </location>
</feature>
<dbReference type="Proteomes" id="UP000248039">
    <property type="component" value="Unassembled WGS sequence"/>
</dbReference>
<evidence type="ECO:0000256" key="2">
    <source>
        <dbReference type="ARBA" id="ARBA00022692"/>
    </source>
</evidence>
<keyword evidence="2 6" id="KW-0812">Transmembrane</keyword>
<evidence type="ECO:0000313" key="8">
    <source>
        <dbReference type="EMBL" id="PYC72371.1"/>
    </source>
</evidence>
<evidence type="ECO:0000259" key="7">
    <source>
        <dbReference type="PROSITE" id="PS50850"/>
    </source>
</evidence>
<dbReference type="Pfam" id="PF07690">
    <property type="entry name" value="MFS_1"/>
    <property type="match status" value="1"/>
</dbReference>
<gene>
    <name evidence="8" type="ORF">C7C46_25735</name>
</gene>
<evidence type="ECO:0000256" key="5">
    <source>
        <dbReference type="ARBA" id="ARBA00023251"/>
    </source>
</evidence>
<dbReference type="Gene3D" id="1.20.1720.10">
    <property type="entry name" value="Multidrug resistance protein D"/>
    <property type="match status" value="1"/>
</dbReference>
<dbReference type="CDD" id="cd17321">
    <property type="entry name" value="MFS_MMR_MDR_like"/>
    <property type="match status" value="1"/>
</dbReference>
<dbReference type="RefSeq" id="WP_110672309.1">
    <property type="nucleotide sequence ID" value="NZ_PYBW01000105.1"/>
</dbReference>
<feature type="transmembrane region" description="Helical" evidence="6">
    <location>
        <begin position="143"/>
        <end position="161"/>
    </location>
</feature>
<feature type="transmembrane region" description="Helical" evidence="6">
    <location>
        <begin position="361"/>
        <end position="386"/>
    </location>
</feature>
<feature type="transmembrane region" description="Helical" evidence="6">
    <location>
        <begin position="204"/>
        <end position="224"/>
    </location>
</feature>
<dbReference type="PROSITE" id="PS50850">
    <property type="entry name" value="MFS"/>
    <property type="match status" value="1"/>
</dbReference>
<organism evidence="8 9">
    <name type="scientific">Streptomyces tateyamensis</name>
    <dbReference type="NCBI Taxonomy" id="565073"/>
    <lineage>
        <taxon>Bacteria</taxon>
        <taxon>Bacillati</taxon>
        <taxon>Actinomycetota</taxon>
        <taxon>Actinomycetes</taxon>
        <taxon>Kitasatosporales</taxon>
        <taxon>Streptomycetaceae</taxon>
        <taxon>Streptomyces</taxon>
    </lineage>
</organism>
<feature type="domain" description="Major facilitator superfamily (MFS) profile" evidence="7">
    <location>
        <begin position="18"/>
        <end position="510"/>
    </location>
</feature>
<dbReference type="InterPro" id="IPR011701">
    <property type="entry name" value="MFS"/>
</dbReference>
<feature type="transmembrane region" description="Helical" evidence="6">
    <location>
        <begin position="271"/>
        <end position="292"/>
    </location>
</feature>
<dbReference type="AlphaFoldDB" id="A0A2V4NAB7"/>
<keyword evidence="3 6" id="KW-1133">Transmembrane helix</keyword>
<feature type="transmembrane region" description="Helical" evidence="6">
    <location>
        <begin position="336"/>
        <end position="355"/>
    </location>
</feature>
<feature type="transmembrane region" description="Helical" evidence="6">
    <location>
        <begin position="173"/>
        <end position="192"/>
    </location>
</feature>
<keyword evidence="4 6" id="KW-0472">Membrane</keyword>
<feature type="transmembrane region" description="Helical" evidence="6">
    <location>
        <begin position="63"/>
        <end position="80"/>
    </location>
</feature>
<evidence type="ECO:0000256" key="3">
    <source>
        <dbReference type="ARBA" id="ARBA00022989"/>
    </source>
</evidence>
<name>A0A2V4NAB7_9ACTN</name>
<sequence length="532" mass="53760">MSTTTAAADPGRTRGAAVLAAVCLAGLLLPISLTGASVALPSIGSDLGSGLAAVQWVVNGYDLTFASIMLAAGSLADLVGRKRMFGGGLALFTLCSLLGGLAPNVLVLDVVRALAGVGAAGVLTAGSAILAQTFDGAARAKAFAMLGTAFGVGIAFGPVLSGLEVSSIGWRGMFLSHALVGVLVLTLLLRHVKESRSPEGGRVDWAGTVTFTASLFLFIMALIQGPQWGWGSPLTVVALIGFVVGLVAFALVERRQQRPMFDITLFAKPRFVAISLVPVVLAFGFTAVLMFLPSYFMSVDHASASKAGLLLMFLTVPTLLLPMVGGSLTQRLSNRVVLSLSLLVTALGAAWLTVIHPGASALVLAGPLITIGVGFGIPLGILDGAAVSTVEPGRAGMAAGMFNTMRLAGEVVAIAAMGSLLVSLTQSRLADGFTKIAGSFTGTSGSLANDLIQGHLSRPEGTVPAGAARSAFTAFASDGYTSALHTSLWLLAAICAVGAVAIWALLGERAGTAAAGADAPAEEPQPASVPVG</sequence>
<feature type="transmembrane region" description="Helical" evidence="6">
    <location>
        <begin position="407"/>
        <end position="425"/>
    </location>
</feature>
<dbReference type="InterPro" id="IPR020846">
    <property type="entry name" value="MFS_dom"/>
</dbReference>
<evidence type="ECO:0000313" key="9">
    <source>
        <dbReference type="Proteomes" id="UP000248039"/>
    </source>
</evidence>
<feature type="transmembrane region" description="Helical" evidence="6">
    <location>
        <begin position="304"/>
        <end position="324"/>
    </location>
</feature>
<feature type="transmembrane region" description="Helical" evidence="6">
    <location>
        <begin position="230"/>
        <end position="251"/>
    </location>
</feature>
<dbReference type="PANTHER" id="PTHR42718">
    <property type="entry name" value="MAJOR FACILITATOR SUPERFAMILY MULTIDRUG TRANSPORTER MFSC"/>
    <property type="match status" value="1"/>
</dbReference>